<dbReference type="EMBL" id="JABSTR010000008">
    <property type="protein sequence ID" value="KAH9377529.1"/>
    <property type="molecule type" value="Genomic_DNA"/>
</dbReference>
<feature type="transmembrane region" description="Helical" evidence="1">
    <location>
        <begin position="100"/>
        <end position="125"/>
    </location>
</feature>
<dbReference type="GO" id="GO:0008028">
    <property type="term" value="F:monocarboxylic acid transmembrane transporter activity"/>
    <property type="evidence" value="ECO:0007669"/>
    <property type="project" value="TreeGrafter"/>
</dbReference>
<evidence type="ECO:0000256" key="1">
    <source>
        <dbReference type="SAM" id="Phobius"/>
    </source>
</evidence>
<dbReference type="AlphaFoldDB" id="A0A9J6GS17"/>
<dbReference type="Proteomes" id="UP000821853">
    <property type="component" value="Unassembled WGS sequence"/>
</dbReference>
<dbReference type="PANTHER" id="PTHR11360:SF303">
    <property type="entry name" value="MAJOR FACILITATOR SUPERFAMILY (MFS) PROFILE DOMAIN-CONTAINING PROTEIN"/>
    <property type="match status" value="1"/>
</dbReference>
<proteinExistence type="predicted"/>
<name>A0A9J6GS17_HAELO</name>
<accession>A0A9J6GS17</accession>
<dbReference type="InterPro" id="IPR036259">
    <property type="entry name" value="MFS_trans_sf"/>
</dbReference>
<keyword evidence="1" id="KW-0812">Transmembrane</keyword>
<dbReference type="VEuPathDB" id="VectorBase:HLOH_048117"/>
<feature type="transmembrane region" description="Helical" evidence="1">
    <location>
        <begin position="52"/>
        <end position="69"/>
    </location>
</feature>
<evidence type="ECO:0000313" key="2">
    <source>
        <dbReference type="EMBL" id="KAH9377529.1"/>
    </source>
</evidence>
<dbReference type="PANTHER" id="PTHR11360">
    <property type="entry name" value="MONOCARBOXYLATE TRANSPORTER"/>
    <property type="match status" value="1"/>
</dbReference>
<gene>
    <name evidence="2" type="ORF">HPB48_013040</name>
</gene>
<evidence type="ECO:0008006" key="4">
    <source>
        <dbReference type="Google" id="ProtNLM"/>
    </source>
</evidence>
<dbReference type="OrthoDB" id="6435476at2759"/>
<feature type="transmembrane region" description="Helical" evidence="1">
    <location>
        <begin position="22"/>
        <end position="40"/>
    </location>
</feature>
<sequence length="133" mass="13953">MAAISSTIVDYTRDKIVDTERATLVSSILNLGILCGNLLIPFVSDTVVRSRCSVAALTCALLAVCFLVLPHVASFASVSAATFVSGLQMGYIFTLKSVLFADYLGVCSVALSWGLMGVVAVPVLFCEPSIVGK</sequence>
<dbReference type="InterPro" id="IPR050327">
    <property type="entry name" value="Proton-linked_MCT"/>
</dbReference>
<protein>
    <recommendedName>
        <fullName evidence="4">Monocarboxylate transporter</fullName>
    </recommendedName>
</protein>
<keyword evidence="3" id="KW-1185">Reference proteome</keyword>
<dbReference type="Gene3D" id="1.20.1250.20">
    <property type="entry name" value="MFS general substrate transporter like domains"/>
    <property type="match status" value="1"/>
</dbReference>
<organism evidence="2 3">
    <name type="scientific">Haemaphysalis longicornis</name>
    <name type="common">Bush tick</name>
    <dbReference type="NCBI Taxonomy" id="44386"/>
    <lineage>
        <taxon>Eukaryota</taxon>
        <taxon>Metazoa</taxon>
        <taxon>Ecdysozoa</taxon>
        <taxon>Arthropoda</taxon>
        <taxon>Chelicerata</taxon>
        <taxon>Arachnida</taxon>
        <taxon>Acari</taxon>
        <taxon>Parasitiformes</taxon>
        <taxon>Ixodida</taxon>
        <taxon>Ixodoidea</taxon>
        <taxon>Ixodidae</taxon>
        <taxon>Haemaphysalinae</taxon>
        <taxon>Haemaphysalis</taxon>
    </lineage>
</organism>
<keyword evidence="1" id="KW-1133">Transmembrane helix</keyword>
<reference evidence="2 3" key="1">
    <citation type="journal article" date="2020" name="Cell">
        <title>Large-Scale Comparative Analyses of Tick Genomes Elucidate Their Genetic Diversity and Vector Capacities.</title>
        <authorList>
            <consortium name="Tick Genome and Microbiome Consortium (TIGMIC)"/>
            <person name="Jia N."/>
            <person name="Wang J."/>
            <person name="Shi W."/>
            <person name="Du L."/>
            <person name="Sun Y."/>
            <person name="Zhan W."/>
            <person name="Jiang J.F."/>
            <person name="Wang Q."/>
            <person name="Zhang B."/>
            <person name="Ji P."/>
            <person name="Bell-Sakyi L."/>
            <person name="Cui X.M."/>
            <person name="Yuan T.T."/>
            <person name="Jiang B.G."/>
            <person name="Yang W.F."/>
            <person name="Lam T.T."/>
            <person name="Chang Q.C."/>
            <person name="Ding S.J."/>
            <person name="Wang X.J."/>
            <person name="Zhu J.G."/>
            <person name="Ruan X.D."/>
            <person name="Zhao L."/>
            <person name="Wei J.T."/>
            <person name="Ye R.Z."/>
            <person name="Que T.C."/>
            <person name="Du C.H."/>
            <person name="Zhou Y.H."/>
            <person name="Cheng J.X."/>
            <person name="Dai P.F."/>
            <person name="Guo W.B."/>
            <person name="Han X.H."/>
            <person name="Huang E.J."/>
            <person name="Li L.F."/>
            <person name="Wei W."/>
            <person name="Gao Y.C."/>
            <person name="Liu J.Z."/>
            <person name="Shao H.Z."/>
            <person name="Wang X."/>
            <person name="Wang C.C."/>
            <person name="Yang T.C."/>
            <person name="Huo Q.B."/>
            <person name="Li W."/>
            <person name="Chen H.Y."/>
            <person name="Chen S.E."/>
            <person name="Zhou L.G."/>
            <person name="Ni X.B."/>
            <person name="Tian J.H."/>
            <person name="Sheng Y."/>
            <person name="Liu T."/>
            <person name="Pan Y.S."/>
            <person name="Xia L.Y."/>
            <person name="Li J."/>
            <person name="Zhao F."/>
            <person name="Cao W.C."/>
        </authorList>
    </citation>
    <scope>NUCLEOTIDE SEQUENCE [LARGE SCALE GENOMIC DNA]</scope>
    <source>
        <strain evidence="2">HaeL-2018</strain>
    </source>
</reference>
<evidence type="ECO:0000313" key="3">
    <source>
        <dbReference type="Proteomes" id="UP000821853"/>
    </source>
</evidence>
<dbReference type="SUPFAM" id="SSF103473">
    <property type="entry name" value="MFS general substrate transporter"/>
    <property type="match status" value="1"/>
</dbReference>
<keyword evidence="1" id="KW-0472">Membrane</keyword>
<comment type="caution">
    <text evidence="2">The sequence shown here is derived from an EMBL/GenBank/DDBJ whole genome shotgun (WGS) entry which is preliminary data.</text>
</comment>